<feature type="binding site" evidence="6">
    <location>
        <begin position="16"/>
        <end position="21"/>
    </location>
    <ligand>
        <name>ATP</name>
        <dbReference type="ChEBI" id="CHEBI:30616"/>
    </ligand>
</feature>
<evidence type="ECO:0000256" key="4">
    <source>
        <dbReference type="ARBA" id="ARBA00022840"/>
    </source>
</evidence>
<keyword evidence="7" id="KW-0812">Transmembrane</keyword>
<comment type="similarity">
    <text evidence="6">Belongs to the tRNA(Ile)-lysidine synthase family.</text>
</comment>
<reference evidence="9" key="1">
    <citation type="submission" date="2018-07" db="EMBL/GenBank/DDBJ databases">
        <title>Genetic characterization of Mycoplasma hyopneumoniae, M. hyorhinis and M. flocculare isolates through whole genome sequencing analysis: comparative analysis of sequence types and putative genes involved in virulence.</title>
        <authorList>
            <person name="Fourour S."/>
            <person name="Lucas P."/>
            <person name="Touzain F."/>
            <person name="Tocqueville V."/>
            <person name="Kempf I."/>
            <person name="Marois-Crehan C."/>
        </authorList>
    </citation>
    <scope>NUCLEOTIDE SEQUENCE</scope>
    <source>
        <strain evidence="9">MF22</strain>
    </source>
</reference>
<dbReference type="CDD" id="cd01992">
    <property type="entry name" value="TilS_N"/>
    <property type="match status" value="1"/>
</dbReference>
<keyword evidence="3 6" id="KW-0547">Nucleotide-binding</keyword>
<protein>
    <recommendedName>
        <fullName evidence="6">tRNA(Ile)-lysidine synthase</fullName>
        <ecNumber evidence="6">6.3.4.19</ecNumber>
    </recommendedName>
    <alternativeName>
        <fullName evidence="6">tRNA(Ile)-2-lysyl-cytidine synthase</fullName>
    </alternativeName>
    <alternativeName>
        <fullName evidence="6">tRNA(Ile)-lysidine synthetase</fullName>
    </alternativeName>
</protein>
<dbReference type="GO" id="GO:0006400">
    <property type="term" value="P:tRNA modification"/>
    <property type="evidence" value="ECO:0007669"/>
    <property type="project" value="UniProtKB-UniRule"/>
</dbReference>
<keyword evidence="7" id="KW-1133">Transmembrane helix</keyword>
<dbReference type="Proteomes" id="UP001193441">
    <property type="component" value="Unassembled WGS sequence"/>
</dbReference>
<dbReference type="PANTHER" id="PTHR43033:SF1">
    <property type="entry name" value="TRNA(ILE)-LYSIDINE SYNTHASE-RELATED"/>
    <property type="match status" value="1"/>
</dbReference>
<comment type="caution">
    <text evidence="9">The sequence shown here is derived from an EMBL/GenBank/DDBJ whole genome shotgun (WGS) entry which is preliminary data.</text>
</comment>
<comment type="catalytic activity">
    <reaction evidence="5 6">
        <text>cytidine(34) in tRNA(Ile2) + L-lysine + ATP = lysidine(34) in tRNA(Ile2) + AMP + diphosphate + H(+)</text>
        <dbReference type="Rhea" id="RHEA:43744"/>
        <dbReference type="Rhea" id="RHEA-COMP:10625"/>
        <dbReference type="Rhea" id="RHEA-COMP:10670"/>
        <dbReference type="ChEBI" id="CHEBI:15378"/>
        <dbReference type="ChEBI" id="CHEBI:30616"/>
        <dbReference type="ChEBI" id="CHEBI:32551"/>
        <dbReference type="ChEBI" id="CHEBI:33019"/>
        <dbReference type="ChEBI" id="CHEBI:82748"/>
        <dbReference type="ChEBI" id="CHEBI:83665"/>
        <dbReference type="ChEBI" id="CHEBI:456215"/>
        <dbReference type="EC" id="6.3.4.19"/>
    </reaction>
</comment>
<sequence>MQTKTKLKEKYLIGVSGGSDSMFLLDKYKKKDVIVAHVNYNLRKEAIFETLLVAKFCQKYNLKLKILSFNSFRVKKNLQNELREVRYKFFEKIYKQFNCSKLLIAHHRNDFLETIFLQKNKGKIVSFWGIRKKNFFFNMQILRPILYSKTKKQIIRNCQKKRIPYLNDISNFSSKYKRNQIRFFLEQKNDFSCFFLFLYYYFINLLKLVILKYQKKILQKWQKTGYNVFFFRKIKIKSKIIYLFVNQNFENIKLTKGKINEIINFTCAKSASGRFLLKKNNYIVKKKWKLYPKSSKI</sequence>
<dbReference type="GO" id="GO:0005524">
    <property type="term" value="F:ATP binding"/>
    <property type="evidence" value="ECO:0007669"/>
    <property type="project" value="UniProtKB-UniRule"/>
</dbReference>
<evidence type="ECO:0000256" key="5">
    <source>
        <dbReference type="ARBA" id="ARBA00048539"/>
    </source>
</evidence>
<dbReference type="AlphaFoldDB" id="A0AAW9XDB3"/>
<feature type="domain" description="tRNA(Ile)-lysidine/2-thiocytidine synthase N-terminal" evidence="8">
    <location>
        <begin position="10"/>
        <end position="182"/>
    </location>
</feature>
<dbReference type="InterPro" id="IPR014729">
    <property type="entry name" value="Rossmann-like_a/b/a_fold"/>
</dbReference>
<keyword evidence="1 6" id="KW-0436">Ligase</keyword>
<keyword evidence="6" id="KW-0963">Cytoplasm</keyword>
<keyword evidence="2 6" id="KW-0819">tRNA processing</keyword>
<keyword evidence="4 6" id="KW-0067">ATP-binding</keyword>
<dbReference type="InterPro" id="IPR012795">
    <property type="entry name" value="tRNA_Ile_lys_synt_N"/>
</dbReference>
<comment type="function">
    <text evidence="6">Ligates lysine onto the cytidine present at position 34 of the AUA codon-specific tRNA(Ile) that contains the anticodon CAU, in an ATP-dependent manner. Cytidine is converted to lysidine, thus changing the amino acid specificity of the tRNA from methionine to isoleucine.</text>
</comment>
<proteinExistence type="inferred from homology"/>
<keyword evidence="7" id="KW-0472">Membrane</keyword>
<feature type="transmembrane region" description="Helical" evidence="7">
    <location>
        <begin position="194"/>
        <end position="213"/>
    </location>
</feature>
<name>A0AAW9XDB3_MESFC</name>
<dbReference type="GO" id="GO:0005737">
    <property type="term" value="C:cytoplasm"/>
    <property type="evidence" value="ECO:0007669"/>
    <property type="project" value="UniProtKB-SubCell"/>
</dbReference>
<evidence type="ECO:0000256" key="2">
    <source>
        <dbReference type="ARBA" id="ARBA00022694"/>
    </source>
</evidence>
<dbReference type="GO" id="GO:0032267">
    <property type="term" value="F:tRNA(Ile)-lysidine synthase activity"/>
    <property type="evidence" value="ECO:0007669"/>
    <property type="project" value="UniProtKB-EC"/>
</dbReference>
<dbReference type="HAMAP" id="MF_01161">
    <property type="entry name" value="tRNA_Ile_lys_synt"/>
    <property type="match status" value="1"/>
</dbReference>
<dbReference type="EC" id="6.3.4.19" evidence="6"/>
<gene>
    <name evidence="6 9" type="primary">tilS</name>
    <name evidence="9" type="ORF">DR094_01730</name>
</gene>
<dbReference type="EMBL" id="QQRD01000002">
    <property type="protein sequence ID" value="MXR56713.1"/>
    <property type="molecule type" value="Genomic_DNA"/>
</dbReference>
<dbReference type="NCBIfam" id="TIGR02432">
    <property type="entry name" value="lysidine_TilS_N"/>
    <property type="match status" value="1"/>
</dbReference>
<evidence type="ECO:0000256" key="7">
    <source>
        <dbReference type="SAM" id="Phobius"/>
    </source>
</evidence>
<comment type="subcellular location">
    <subcellularLocation>
        <location evidence="6">Cytoplasm</location>
    </subcellularLocation>
</comment>
<dbReference type="InterPro" id="IPR012094">
    <property type="entry name" value="tRNA_Ile_lys_synt"/>
</dbReference>
<evidence type="ECO:0000313" key="9">
    <source>
        <dbReference type="EMBL" id="MXR56713.1"/>
    </source>
</evidence>
<dbReference type="SUPFAM" id="SSF52402">
    <property type="entry name" value="Adenine nucleotide alpha hydrolases-like"/>
    <property type="match status" value="1"/>
</dbReference>
<organism evidence="9 10">
    <name type="scientific">Mesomycoplasma flocculare</name>
    <name type="common">Mycoplasma flocculare</name>
    <dbReference type="NCBI Taxonomy" id="2128"/>
    <lineage>
        <taxon>Bacteria</taxon>
        <taxon>Bacillati</taxon>
        <taxon>Mycoplasmatota</taxon>
        <taxon>Mycoplasmoidales</taxon>
        <taxon>Metamycoplasmataceae</taxon>
        <taxon>Mesomycoplasma</taxon>
    </lineage>
</organism>
<accession>A0AAW9XDB3</accession>
<dbReference type="Gene3D" id="3.40.50.620">
    <property type="entry name" value="HUPs"/>
    <property type="match status" value="1"/>
</dbReference>
<dbReference type="InterPro" id="IPR011063">
    <property type="entry name" value="TilS/TtcA_N"/>
</dbReference>
<evidence type="ECO:0000256" key="6">
    <source>
        <dbReference type="HAMAP-Rule" id="MF_01161"/>
    </source>
</evidence>
<evidence type="ECO:0000259" key="8">
    <source>
        <dbReference type="Pfam" id="PF01171"/>
    </source>
</evidence>
<dbReference type="PANTHER" id="PTHR43033">
    <property type="entry name" value="TRNA(ILE)-LYSIDINE SYNTHASE-RELATED"/>
    <property type="match status" value="1"/>
</dbReference>
<evidence type="ECO:0000256" key="3">
    <source>
        <dbReference type="ARBA" id="ARBA00022741"/>
    </source>
</evidence>
<dbReference type="Pfam" id="PF01171">
    <property type="entry name" value="ATP_bind_3"/>
    <property type="match status" value="1"/>
</dbReference>
<evidence type="ECO:0000256" key="1">
    <source>
        <dbReference type="ARBA" id="ARBA00022598"/>
    </source>
</evidence>
<evidence type="ECO:0000313" key="10">
    <source>
        <dbReference type="Proteomes" id="UP001193441"/>
    </source>
</evidence>
<dbReference type="RefSeq" id="WP_160583871.1">
    <property type="nucleotide sequence ID" value="NZ_QQRD01000002.1"/>
</dbReference>
<comment type="domain">
    <text evidence="6">The N-terminal region contains the highly conserved SGGXDS motif, predicted to be a P-loop motif involved in ATP binding.</text>
</comment>